<evidence type="ECO:0000313" key="2">
    <source>
        <dbReference type="Proteomes" id="UP000198528"/>
    </source>
</evidence>
<gene>
    <name evidence="1" type="ORF">SAMN04487824_11319</name>
</gene>
<keyword evidence="2" id="KW-1185">Reference proteome</keyword>
<reference evidence="2" key="1">
    <citation type="submission" date="2016-10" db="EMBL/GenBank/DDBJ databases">
        <authorList>
            <person name="Varghese N."/>
            <person name="Submissions S."/>
        </authorList>
    </citation>
    <scope>NUCLEOTIDE SEQUENCE [LARGE SCALE GENOMIC DNA]</scope>
    <source>
        <strain evidence="2">DSM 22619</strain>
    </source>
</reference>
<proteinExistence type="predicted"/>
<accession>A0A1G6LBC2</accession>
<protein>
    <recommendedName>
        <fullName evidence="3">Peptidoglycan bridge formation glycyltransferase FemA/FemB family protein</fullName>
    </recommendedName>
</protein>
<dbReference type="EMBL" id="FMZL01000013">
    <property type="protein sequence ID" value="SDC40560.1"/>
    <property type="molecule type" value="Genomic_DNA"/>
</dbReference>
<evidence type="ECO:0008006" key="3">
    <source>
        <dbReference type="Google" id="ProtNLM"/>
    </source>
</evidence>
<dbReference type="RefSeq" id="WP_218118096.1">
    <property type="nucleotide sequence ID" value="NZ_FMZL01000013.1"/>
</dbReference>
<dbReference type="Gene3D" id="3.40.630.30">
    <property type="match status" value="1"/>
</dbReference>
<name>A0A1G6LBC2_9ACTN</name>
<dbReference type="Proteomes" id="UP000198528">
    <property type="component" value="Unassembled WGS sequence"/>
</dbReference>
<evidence type="ECO:0000313" key="1">
    <source>
        <dbReference type="EMBL" id="SDC40560.1"/>
    </source>
</evidence>
<organism evidence="1 2">
    <name type="scientific">Parafannyhessea umbonata</name>
    <dbReference type="NCBI Taxonomy" id="604330"/>
    <lineage>
        <taxon>Bacteria</taxon>
        <taxon>Bacillati</taxon>
        <taxon>Actinomycetota</taxon>
        <taxon>Coriobacteriia</taxon>
        <taxon>Coriobacteriales</taxon>
        <taxon>Atopobiaceae</taxon>
        <taxon>Parafannyhessea</taxon>
    </lineage>
</organism>
<dbReference type="AlphaFoldDB" id="A0A1G6LBC2"/>
<sequence length="230" mass="25531">MTSSIRMVAVELTLEDLEREARAEGLCLSIEQTAAWARYEATVDGRSPWGAFRILCDGDPVAYVSLIDYQTHGYHYLRASHGPVWLRNPSPEEERAALDAIRSVVRKRGEGQVFVRCCVDAVLGCCEHALSIVPYDTTVVIDVTGGEEQILARMKGRGRRDVRKAPITCADETELAARSFSEYYDVLCETGARDGFRPAPASDYEDMLRILGPEHCRLYAGRDAAGRVVT</sequence>